<dbReference type="PANTHER" id="PTHR43719:SF28">
    <property type="entry name" value="PEROXIDE STRESS-ACTIVATED HISTIDINE KINASE MAK1-RELATED"/>
    <property type="match status" value="1"/>
</dbReference>
<evidence type="ECO:0000259" key="5">
    <source>
        <dbReference type="PROSITE" id="PS50894"/>
    </source>
</evidence>
<dbReference type="EMBL" id="JAFKCU010000002">
    <property type="protein sequence ID" value="MBN7815800.1"/>
    <property type="molecule type" value="Genomic_DNA"/>
</dbReference>
<dbReference type="InterPro" id="IPR001789">
    <property type="entry name" value="Sig_transdc_resp-reg_receiver"/>
</dbReference>
<feature type="modified residue" description="Phosphohistidine" evidence="2">
    <location>
        <position position="193"/>
    </location>
</feature>
<dbReference type="CDD" id="cd17546">
    <property type="entry name" value="REC_hyHK_CKI1_RcsC-like"/>
    <property type="match status" value="1"/>
</dbReference>
<dbReference type="RefSeq" id="WP_206586448.1">
    <property type="nucleotide sequence ID" value="NZ_JAFKCU010000002.1"/>
</dbReference>
<dbReference type="Gene3D" id="1.20.120.160">
    <property type="entry name" value="HPT domain"/>
    <property type="match status" value="1"/>
</dbReference>
<feature type="domain" description="HPt" evidence="5">
    <location>
        <begin position="154"/>
        <end position="247"/>
    </location>
</feature>
<dbReference type="PROSITE" id="PS50894">
    <property type="entry name" value="HPT"/>
    <property type="match status" value="1"/>
</dbReference>
<dbReference type="Gene3D" id="3.40.50.2300">
    <property type="match status" value="1"/>
</dbReference>
<accession>A0ABS3CHT6</accession>
<evidence type="ECO:0000313" key="7">
    <source>
        <dbReference type="Proteomes" id="UP000664480"/>
    </source>
</evidence>
<dbReference type="SUPFAM" id="SSF52172">
    <property type="entry name" value="CheY-like"/>
    <property type="match status" value="1"/>
</dbReference>
<keyword evidence="7" id="KW-1185">Reference proteome</keyword>
<dbReference type="InterPro" id="IPR050956">
    <property type="entry name" value="2C_system_His_kinase"/>
</dbReference>
<comment type="caution">
    <text evidence="6">The sequence shown here is derived from an EMBL/GenBank/DDBJ whole genome shotgun (WGS) entry which is preliminary data.</text>
</comment>
<reference evidence="6 7" key="1">
    <citation type="submission" date="2021-03" db="EMBL/GenBank/DDBJ databases">
        <title>novel species isolated from a fishpond in China.</title>
        <authorList>
            <person name="Lu H."/>
            <person name="Cai Z."/>
        </authorList>
    </citation>
    <scope>NUCLEOTIDE SEQUENCE [LARGE SCALE GENOMIC DNA]</scope>
    <source>
        <strain evidence="6 7">YJ13C</strain>
    </source>
</reference>
<gene>
    <name evidence="6" type="ORF">J0A69_10180</name>
</gene>
<evidence type="ECO:0000256" key="1">
    <source>
        <dbReference type="ARBA" id="ARBA00022553"/>
    </source>
</evidence>
<dbReference type="SUPFAM" id="SSF47226">
    <property type="entry name" value="Histidine-containing phosphotransfer domain, HPT domain"/>
    <property type="match status" value="1"/>
</dbReference>
<name>A0ABS3CHT6_9BACT</name>
<dbReference type="InterPro" id="IPR008207">
    <property type="entry name" value="Sig_transdc_His_kin_Hpt_dom"/>
</dbReference>
<evidence type="ECO:0000259" key="4">
    <source>
        <dbReference type="PROSITE" id="PS50110"/>
    </source>
</evidence>
<dbReference type="InterPro" id="IPR011006">
    <property type="entry name" value="CheY-like_superfamily"/>
</dbReference>
<keyword evidence="1 3" id="KW-0597">Phosphoprotein</keyword>
<organism evidence="6 7">
    <name type="scientific">Algoriphagus pacificus</name>
    <dbReference type="NCBI Taxonomy" id="2811234"/>
    <lineage>
        <taxon>Bacteria</taxon>
        <taxon>Pseudomonadati</taxon>
        <taxon>Bacteroidota</taxon>
        <taxon>Cytophagia</taxon>
        <taxon>Cytophagales</taxon>
        <taxon>Cyclobacteriaceae</taxon>
        <taxon>Algoriphagus</taxon>
    </lineage>
</organism>
<dbReference type="Pfam" id="PF00072">
    <property type="entry name" value="Response_reg"/>
    <property type="match status" value="1"/>
</dbReference>
<evidence type="ECO:0000256" key="2">
    <source>
        <dbReference type="PROSITE-ProRule" id="PRU00110"/>
    </source>
</evidence>
<dbReference type="PROSITE" id="PS50110">
    <property type="entry name" value="RESPONSE_REGULATORY"/>
    <property type="match status" value="1"/>
</dbReference>
<dbReference type="Pfam" id="PF01627">
    <property type="entry name" value="Hpt"/>
    <property type="match status" value="1"/>
</dbReference>
<evidence type="ECO:0000313" key="6">
    <source>
        <dbReference type="EMBL" id="MBN7815800.1"/>
    </source>
</evidence>
<dbReference type="InterPro" id="IPR036641">
    <property type="entry name" value="HPT_dom_sf"/>
</dbReference>
<feature type="domain" description="Response regulatory" evidence="4">
    <location>
        <begin position="5"/>
        <end position="119"/>
    </location>
</feature>
<proteinExistence type="predicted"/>
<protein>
    <submittedName>
        <fullName evidence="6">Response regulator</fullName>
    </submittedName>
</protein>
<dbReference type="PANTHER" id="PTHR43719">
    <property type="entry name" value="TWO-COMPONENT HISTIDINE KINASE"/>
    <property type="match status" value="1"/>
</dbReference>
<evidence type="ECO:0000256" key="3">
    <source>
        <dbReference type="PROSITE-ProRule" id="PRU00169"/>
    </source>
</evidence>
<dbReference type="Proteomes" id="UP000664480">
    <property type="component" value="Unassembled WGS sequence"/>
</dbReference>
<sequence length="251" mass="28980">MKSKRVLIVDDNDLNRKLFENLVAQLCTFKSVKNGLEALDILKTEQFDLILMDIQMPQMDGLTAMKQIRMNKISTCPIMAITAYADMEDKYSFLDQGFDEFLTKPIRPREFLETVKKLLQKSDKKNEETQKEETGVPEVVLDHGIVKQLMKYNSGETIRNVYLDFLKESEKLMSEIISIKSEGNLNCLIEKLHILKGNSGTLGANQVFLIAKECEFLARNNKWDETQLLIPNLKNELSKLDDYIQEETIFE</sequence>
<dbReference type="SMART" id="SM00448">
    <property type="entry name" value="REC"/>
    <property type="match status" value="1"/>
</dbReference>
<feature type="modified residue" description="4-aspartylphosphate" evidence="3">
    <location>
        <position position="53"/>
    </location>
</feature>